<dbReference type="Gene3D" id="3.40.50.1820">
    <property type="entry name" value="alpha/beta hydrolase"/>
    <property type="match status" value="1"/>
</dbReference>
<reference evidence="2 3" key="1">
    <citation type="submission" date="2017-11" db="EMBL/GenBank/DDBJ databases">
        <title>Complete genome sequence of Herbaspirillum rubrisubalbicans DSM 11543.</title>
        <authorList>
            <person name="Chen M."/>
            <person name="An Q."/>
        </authorList>
    </citation>
    <scope>NUCLEOTIDE SEQUENCE [LARGE SCALE GENOMIC DNA]</scope>
    <source>
        <strain evidence="2 3">DSM 11543</strain>
    </source>
</reference>
<dbReference type="PANTHER" id="PTHR36837:SF4">
    <property type="entry name" value="BLR0908 PROTEIN"/>
    <property type="match status" value="1"/>
</dbReference>
<dbReference type="RefSeq" id="WP_061789671.1">
    <property type="nucleotide sequence ID" value="NZ_CP024996.1"/>
</dbReference>
<dbReference type="InterPro" id="IPR051321">
    <property type="entry name" value="PHA/PHB_synthase"/>
</dbReference>
<dbReference type="PANTHER" id="PTHR36837">
    <property type="entry name" value="POLY(3-HYDROXYALKANOATE) POLYMERASE SUBUNIT PHAC"/>
    <property type="match status" value="1"/>
</dbReference>
<dbReference type="AlphaFoldDB" id="A0AAD0U4J5"/>
<gene>
    <name evidence="2" type="ORF">RC54_03155</name>
</gene>
<feature type="domain" description="PHB de-polymerase C-terminal" evidence="1">
    <location>
        <begin position="205"/>
        <end position="405"/>
    </location>
</feature>
<dbReference type="Pfam" id="PF06850">
    <property type="entry name" value="PHB_depo_C"/>
    <property type="match status" value="1"/>
</dbReference>
<protein>
    <submittedName>
        <fullName evidence="2">Polyhydroxyalkanoate depolymerase</fullName>
    </submittedName>
</protein>
<dbReference type="NCBIfam" id="TIGR01849">
    <property type="entry name" value="PHB_depoly_PhaZ"/>
    <property type="match status" value="1"/>
</dbReference>
<name>A0AAD0U4J5_9BURK</name>
<evidence type="ECO:0000313" key="3">
    <source>
        <dbReference type="Proteomes" id="UP000269199"/>
    </source>
</evidence>
<evidence type="ECO:0000259" key="1">
    <source>
        <dbReference type="Pfam" id="PF06850"/>
    </source>
</evidence>
<organism evidence="2 3">
    <name type="scientific">Herbaspirillum rubrisubalbicans</name>
    <dbReference type="NCBI Taxonomy" id="80842"/>
    <lineage>
        <taxon>Bacteria</taxon>
        <taxon>Pseudomonadati</taxon>
        <taxon>Pseudomonadota</taxon>
        <taxon>Betaproteobacteria</taxon>
        <taxon>Burkholderiales</taxon>
        <taxon>Oxalobacteraceae</taxon>
        <taxon>Herbaspirillum</taxon>
    </lineage>
</organism>
<evidence type="ECO:0000313" key="2">
    <source>
        <dbReference type="EMBL" id="AYR22875.1"/>
    </source>
</evidence>
<accession>A0AAD0U4J5</accession>
<dbReference type="InterPro" id="IPR009656">
    <property type="entry name" value="PHB_depo_C"/>
</dbReference>
<sequence length="408" mass="45917">MINTYQLYQNYADATDPLRACARLMAPLLGTTWPGVPVNPYLRKMASACEVFARTQLTHVRPPFGLGEMVDGERTITVHEEEISGTPFCGLLHFRKENAVNQPKVLVVAPMSGHFATLLRGTVKTLLRDHDVYITDWRNARDIALAHGRFGLDEYVSHVIDFLDVLGPGAHLLAVCQPTVAALTAAAVMAEADHPAQPRTMTLMAGPLDTRVNPTAVNALAKSKPMAWFEKNMISTVPARHAGGGRRVYPGFVQLSAFMNMNLNRHIEAFRKLYHHLVEGEEAQAAQIKDFYEEYFAMSDLPAEFYLETVRLVFQEHALPLGKLSYGQHLVNPRAIRRTALFTIEGEKDDICAVGQTVAAQEMCSNIRPYMRMHHVQTAVGHYGVFNGRRWENEIYPRLRDFINMHHR</sequence>
<dbReference type="Proteomes" id="UP000269199">
    <property type="component" value="Chromosome"/>
</dbReference>
<dbReference type="EMBL" id="CP024996">
    <property type="protein sequence ID" value="AYR22875.1"/>
    <property type="molecule type" value="Genomic_DNA"/>
</dbReference>
<dbReference type="SUPFAM" id="SSF53474">
    <property type="entry name" value="alpha/beta-Hydrolases"/>
    <property type="match status" value="1"/>
</dbReference>
<dbReference type="InterPro" id="IPR029058">
    <property type="entry name" value="AB_hydrolase_fold"/>
</dbReference>
<proteinExistence type="predicted"/>
<dbReference type="InterPro" id="IPR010915">
    <property type="entry name" value="PHB_depoly_PhaZ"/>
</dbReference>
<dbReference type="PIRSF" id="PIRSF020818">
    <property type="entry name" value="PHB_depoly_PhaZ"/>
    <property type="match status" value="1"/>
</dbReference>